<reference evidence="2" key="1">
    <citation type="submission" date="2020-11" db="EMBL/GenBank/DDBJ databases">
        <authorList>
            <consortium name="DOE Joint Genome Institute"/>
            <person name="Ahrendt S."/>
            <person name="Riley R."/>
            <person name="Andreopoulos W."/>
            <person name="Labutti K."/>
            <person name="Pangilinan J."/>
            <person name="Ruiz-Duenas F.J."/>
            <person name="Barrasa J.M."/>
            <person name="Sanchez-Garcia M."/>
            <person name="Camarero S."/>
            <person name="Miyauchi S."/>
            <person name="Serrano A."/>
            <person name="Linde D."/>
            <person name="Babiker R."/>
            <person name="Drula E."/>
            <person name="Ayuso-Fernandez I."/>
            <person name="Pacheco R."/>
            <person name="Padilla G."/>
            <person name="Ferreira P."/>
            <person name="Barriuso J."/>
            <person name="Kellner H."/>
            <person name="Castanera R."/>
            <person name="Alfaro M."/>
            <person name="Ramirez L."/>
            <person name="Pisabarro A.G."/>
            <person name="Kuo A."/>
            <person name="Tritt A."/>
            <person name="Lipzen A."/>
            <person name="He G."/>
            <person name="Yan M."/>
            <person name="Ng V."/>
            <person name="Cullen D."/>
            <person name="Martin F."/>
            <person name="Rosso M.-N."/>
            <person name="Henrissat B."/>
            <person name="Hibbett D."/>
            <person name="Martinez A.T."/>
            <person name="Grigoriev I.V."/>
        </authorList>
    </citation>
    <scope>NUCLEOTIDE SEQUENCE</scope>
    <source>
        <strain evidence="2">ATCC 90797</strain>
    </source>
</reference>
<evidence type="ECO:0000256" key="1">
    <source>
        <dbReference type="SAM" id="MobiDB-lite"/>
    </source>
</evidence>
<dbReference type="EMBL" id="MU154800">
    <property type="protein sequence ID" value="KAF9487235.1"/>
    <property type="molecule type" value="Genomic_DNA"/>
</dbReference>
<feature type="compositionally biased region" description="Polar residues" evidence="1">
    <location>
        <begin position="9"/>
        <end position="20"/>
    </location>
</feature>
<accession>A0A9P5ZHG2</accession>
<sequence length="178" mass="19770">MFYDIACNPKSQTSPHQMSSAGRHFQPAKAPMDLARMSAHQMLGADRCFAKQADGLGQATLHYKSDVGSTSIRVILMFYYMLYPAGIPWNGLVKSVHIRHNISESVDFTEVNVLVIVIVELSKIRPNITRGGMNIDVLPVELNLGGADLSKMELKWSLNAATNCDGNRQRNCKFTSLR</sequence>
<gene>
    <name evidence="2" type="ORF">BDN71DRAFT_1436998</name>
</gene>
<name>A0A9P5ZHG2_PLEER</name>
<proteinExistence type="predicted"/>
<comment type="caution">
    <text evidence="2">The sequence shown here is derived from an EMBL/GenBank/DDBJ whole genome shotgun (WGS) entry which is preliminary data.</text>
</comment>
<keyword evidence="3" id="KW-1185">Reference proteome</keyword>
<feature type="region of interest" description="Disordered" evidence="1">
    <location>
        <begin position="1"/>
        <end position="23"/>
    </location>
</feature>
<protein>
    <submittedName>
        <fullName evidence="2">Uncharacterized protein</fullName>
    </submittedName>
</protein>
<dbReference type="AlphaFoldDB" id="A0A9P5ZHG2"/>
<organism evidence="2 3">
    <name type="scientific">Pleurotus eryngii</name>
    <name type="common">Boletus of the steppes</name>
    <dbReference type="NCBI Taxonomy" id="5323"/>
    <lineage>
        <taxon>Eukaryota</taxon>
        <taxon>Fungi</taxon>
        <taxon>Dikarya</taxon>
        <taxon>Basidiomycota</taxon>
        <taxon>Agaricomycotina</taxon>
        <taxon>Agaricomycetes</taxon>
        <taxon>Agaricomycetidae</taxon>
        <taxon>Agaricales</taxon>
        <taxon>Pleurotineae</taxon>
        <taxon>Pleurotaceae</taxon>
        <taxon>Pleurotus</taxon>
    </lineage>
</organism>
<dbReference type="Proteomes" id="UP000807025">
    <property type="component" value="Unassembled WGS sequence"/>
</dbReference>
<evidence type="ECO:0000313" key="3">
    <source>
        <dbReference type="Proteomes" id="UP000807025"/>
    </source>
</evidence>
<evidence type="ECO:0000313" key="2">
    <source>
        <dbReference type="EMBL" id="KAF9487235.1"/>
    </source>
</evidence>